<dbReference type="EMBL" id="DS268502">
    <property type="protein sequence ID" value="EFP13087.1"/>
    <property type="molecule type" value="Genomic_DNA"/>
</dbReference>
<dbReference type="AlphaFoldDB" id="E3MZV4"/>
<accession>E3MZV4</accession>
<dbReference type="InterPro" id="IPR014752">
    <property type="entry name" value="Arrestin-like_C"/>
</dbReference>
<dbReference type="Pfam" id="PF00339">
    <property type="entry name" value="Arrestin_N"/>
    <property type="match status" value="1"/>
</dbReference>
<dbReference type="InterPro" id="IPR011022">
    <property type="entry name" value="Arrestin_C-like"/>
</dbReference>
<evidence type="ECO:0000256" key="1">
    <source>
        <dbReference type="ARBA" id="ARBA00005298"/>
    </source>
</evidence>
<dbReference type="Pfam" id="PF02752">
    <property type="entry name" value="Arrestin_C"/>
    <property type="match status" value="1"/>
</dbReference>
<dbReference type="STRING" id="31234.E3MZV4"/>
<organism evidence="3">
    <name type="scientific">Caenorhabditis remanei</name>
    <name type="common">Caenorhabditis vulgaris</name>
    <dbReference type="NCBI Taxonomy" id="31234"/>
    <lineage>
        <taxon>Eukaryota</taxon>
        <taxon>Metazoa</taxon>
        <taxon>Ecdysozoa</taxon>
        <taxon>Nematoda</taxon>
        <taxon>Chromadorea</taxon>
        <taxon>Rhabditida</taxon>
        <taxon>Rhabditina</taxon>
        <taxon>Rhabditomorpha</taxon>
        <taxon>Rhabditoidea</taxon>
        <taxon>Rhabditidae</taxon>
        <taxon>Peloderinae</taxon>
        <taxon>Caenorhabditis</taxon>
    </lineage>
</organism>
<proteinExistence type="inferred from homology"/>
<protein>
    <submittedName>
        <fullName evidence="2">Uncharacterized protein</fullName>
    </submittedName>
</protein>
<dbReference type="SUPFAM" id="SSF81296">
    <property type="entry name" value="E set domains"/>
    <property type="match status" value="2"/>
</dbReference>
<dbReference type="HOGENOM" id="CLU_039221_0_0_1"/>
<name>E3MZV4_CAERE</name>
<dbReference type="PANTHER" id="PTHR11188">
    <property type="entry name" value="ARRESTIN DOMAIN CONTAINING PROTEIN"/>
    <property type="match status" value="1"/>
</dbReference>
<dbReference type="KEGG" id="crq:GCK72_004798"/>
<dbReference type="Proteomes" id="UP000008281">
    <property type="component" value="Unassembled WGS sequence"/>
</dbReference>
<evidence type="ECO:0000313" key="2">
    <source>
        <dbReference type="EMBL" id="EFP13087.1"/>
    </source>
</evidence>
<dbReference type="RefSeq" id="XP_003098286.2">
    <property type="nucleotide sequence ID" value="XM_003098238.2"/>
</dbReference>
<keyword evidence="3" id="KW-1185">Reference proteome</keyword>
<gene>
    <name evidence="2" type="ORF">CRE_07680</name>
</gene>
<dbReference type="GeneID" id="9800808"/>
<dbReference type="eggNOG" id="KOG3780">
    <property type="taxonomic scope" value="Eukaryota"/>
</dbReference>
<dbReference type="InterPro" id="IPR011021">
    <property type="entry name" value="Arrestin-like_N"/>
</dbReference>
<dbReference type="OMA" id="HTWINDE"/>
<sequence length="331" mass="37672">MVKPVITFDQEVYMPGDKVSGTVTLELTEPLKARSVFVNWWGYNRSVNVKFPSLKYHTWINDEKMLWVSKDGKTPIPAGKHVYSFSFVLPKDCPPTFKGSNGDTCYRAQAVIDIPWSLKTRVKEEFTVTKAVEEEIVSKSRNREKWFHDHLFSSGVFFSSGPIKLRIIMPHRACKFGEPLDLEFLITNNSGVAVKEIYADFFTRAHYHLCNQHTPCATFFRNNCPLNDDQQKNCSKRISTNKMKIRVEPHSEGTFTLPVVIPEKAKTASFATGLMTFGYSLLIGMKVENTLLRNEFFLTVIIGEIDDKKALEIKAKELEVSETAAPPAYEP</sequence>
<dbReference type="InterPro" id="IPR014756">
    <property type="entry name" value="Ig_E-set"/>
</dbReference>
<dbReference type="CTD" id="9800808"/>
<dbReference type="InterPro" id="IPR050357">
    <property type="entry name" value="Arrestin_domain-protein"/>
</dbReference>
<dbReference type="PANTHER" id="PTHR11188:SF7">
    <property type="entry name" value="ARRESTIN C-TERMINAL-LIKE DOMAIN-CONTAINING PROTEIN-RELATED"/>
    <property type="match status" value="1"/>
</dbReference>
<comment type="similarity">
    <text evidence="1">Belongs to the arrestin family.</text>
</comment>
<reference evidence="2" key="1">
    <citation type="submission" date="2007-07" db="EMBL/GenBank/DDBJ databases">
        <title>PCAP assembly of the Caenorhabditis remanei genome.</title>
        <authorList>
            <consortium name="The Caenorhabditis remanei Sequencing Consortium"/>
            <person name="Wilson R.K."/>
        </authorList>
    </citation>
    <scope>NUCLEOTIDE SEQUENCE [LARGE SCALE GENOMIC DNA]</scope>
    <source>
        <strain evidence="2">PB4641</strain>
    </source>
</reference>
<dbReference type="Gene3D" id="2.60.40.640">
    <property type="match status" value="2"/>
</dbReference>
<dbReference type="OrthoDB" id="2333384at2759"/>
<dbReference type="GO" id="GO:0015031">
    <property type="term" value="P:protein transport"/>
    <property type="evidence" value="ECO:0007669"/>
    <property type="project" value="TreeGrafter"/>
</dbReference>
<dbReference type="GO" id="GO:0005737">
    <property type="term" value="C:cytoplasm"/>
    <property type="evidence" value="ECO:0007669"/>
    <property type="project" value="TreeGrafter"/>
</dbReference>
<evidence type="ECO:0000313" key="3">
    <source>
        <dbReference type="Proteomes" id="UP000008281"/>
    </source>
</evidence>